<dbReference type="EMBL" id="JALNTZ010000004">
    <property type="protein sequence ID" value="KAJ3653176.1"/>
    <property type="molecule type" value="Genomic_DNA"/>
</dbReference>
<dbReference type="AlphaFoldDB" id="A0AA38IDF7"/>
<evidence type="ECO:0000313" key="1">
    <source>
        <dbReference type="EMBL" id="KAJ3653176.1"/>
    </source>
</evidence>
<dbReference type="Proteomes" id="UP001168821">
    <property type="component" value="Unassembled WGS sequence"/>
</dbReference>
<organism evidence="1 2">
    <name type="scientific">Zophobas morio</name>
    <dbReference type="NCBI Taxonomy" id="2755281"/>
    <lineage>
        <taxon>Eukaryota</taxon>
        <taxon>Metazoa</taxon>
        <taxon>Ecdysozoa</taxon>
        <taxon>Arthropoda</taxon>
        <taxon>Hexapoda</taxon>
        <taxon>Insecta</taxon>
        <taxon>Pterygota</taxon>
        <taxon>Neoptera</taxon>
        <taxon>Endopterygota</taxon>
        <taxon>Coleoptera</taxon>
        <taxon>Polyphaga</taxon>
        <taxon>Cucujiformia</taxon>
        <taxon>Tenebrionidae</taxon>
        <taxon>Zophobas</taxon>
    </lineage>
</organism>
<sequence length="120" mass="13518">MHIWKPNKYKNPTFMFGAQAEFGATGRGCSPPTTVIVSITKHYRKALHYEYAVRVGRYDRTSAFGSRLARNRQRYNMASAPESIQTCIPCAGDAINLTSSTRNRTSLLPCFLCYLTSIPF</sequence>
<accession>A0AA38IDF7</accession>
<gene>
    <name evidence="1" type="ORF">Zmor_012440</name>
</gene>
<reference evidence="1" key="1">
    <citation type="journal article" date="2023" name="G3 (Bethesda)">
        <title>Whole genome assemblies of Zophobas morio and Tenebrio molitor.</title>
        <authorList>
            <person name="Kaur S."/>
            <person name="Stinson S.A."/>
            <person name="diCenzo G.C."/>
        </authorList>
    </citation>
    <scope>NUCLEOTIDE SEQUENCE</scope>
    <source>
        <strain evidence="1">QUZm001</strain>
    </source>
</reference>
<protein>
    <submittedName>
        <fullName evidence="1">Uncharacterized protein</fullName>
    </submittedName>
</protein>
<keyword evidence="2" id="KW-1185">Reference proteome</keyword>
<name>A0AA38IDF7_9CUCU</name>
<proteinExistence type="predicted"/>
<evidence type="ECO:0000313" key="2">
    <source>
        <dbReference type="Proteomes" id="UP001168821"/>
    </source>
</evidence>
<comment type="caution">
    <text evidence="1">The sequence shown here is derived from an EMBL/GenBank/DDBJ whole genome shotgun (WGS) entry which is preliminary data.</text>
</comment>